<name>A0A5N7DUV4_9EURO</name>
<sequence>MYSTYFALLNLIFLARFSSNMNMKHLAVHDALRGRDALMEYAPTNLATMRAVHALNICYPVR</sequence>
<dbReference type="RefSeq" id="XP_031947128.1">
    <property type="nucleotide sequence ID" value="XM_032080442.1"/>
</dbReference>
<organism evidence="2 3">
    <name type="scientific">Aspergillus pseudonomiae</name>
    <dbReference type="NCBI Taxonomy" id="1506151"/>
    <lineage>
        <taxon>Eukaryota</taxon>
        <taxon>Fungi</taxon>
        <taxon>Dikarya</taxon>
        <taxon>Ascomycota</taxon>
        <taxon>Pezizomycotina</taxon>
        <taxon>Eurotiomycetes</taxon>
        <taxon>Eurotiomycetidae</taxon>
        <taxon>Eurotiales</taxon>
        <taxon>Aspergillaceae</taxon>
        <taxon>Aspergillus</taxon>
        <taxon>Aspergillus subgen. Circumdati</taxon>
    </lineage>
</organism>
<gene>
    <name evidence="2" type="ORF">BDV37DRAFT_235129</name>
</gene>
<dbReference type="AlphaFoldDB" id="A0A5N7DUV4"/>
<accession>A0A5N7DUV4</accession>
<evidence type="ECO:0000256" key="1">
    <source>
        <dbReference type="SAM" id="SignalP"/>
    </source>
</evidence>
<dbReference type="EMBL" id="ML736738">
    <property type="protein sequence ID" value="KAE8409809.1"/>
    <property type="molecule type" value="Genomic_DNA"/>
</dbReference>
<feature type="chain" id="PRO_5024852181" evidence="1">
    <location>
        <begin position="20"/>
        <end position="62"/>
    </location>
</feature>
<dbReference type="Proteomes" id="UP000325579">
    <property type="component" value="Unassembled WGS sequence"/>
</dbReference>
<reference evidence="2 3" key="1">
    <citation type="submission" date="2019-04" db="EMBL/GenBank/DDBJ databases">
        <authorList>
            <consortium name="DOE Joint Genome Institute"/>
            <person name="Mondo S."/>
            <person name="Kjaerbolling I."/>
            <person name="Vesth T."/>
            <person name="Frisvad J.C."/>
            <person name="Nybo J.L."/>
            <person name="Theobald S."/>
            <person name="Kildgaard S."/>
            <person name="Isbrandt T."/>
            <person name="Kuo A."/>
            <person name="Sato A."/>
            <person name="Lyhne E.K."/>
            <person name="Kogle M.E."/>
            <person name="Wiebenga A."/>
            <person name="Kun R.S."/>
            <person name="Lubbers R.J."/>
            <person name="Makela M.R."/>
            <person name="Barry K."/>
            <person name="Chovatia M."/>
            <person name="Clum A."/>
            <person name="Daum C."/>
            <person name="Haridas S."/>
            <person name="He G."/>
            <person name="LaButti K."/>
            <person name="Lipzen A."/>
            <person name="Riley R."/>
            <person name="Salamov A."/>
            <person name="Simmons B.A."/>
            <person name="Magnuson J.K."/>
            <person name="Henrissat B."/>
            <person name="Mortensen U.H."/>
            <person name="Larsen T.O."/>
            <person name="Devries R.P."/>
            <person name="Grigoriev I.V."/>
            <person name="Machida M."/>
            <person name="Baker S.E."/>
            <person name="Andersen M.R."/>
            <person name="Cantor M.N."/>
            <person name="Hua S.X."/>
        </authorList>
    </citation>
    <scope>NUCLEOTIDE SEQUENCE [LARGE SCALE GENOMIC DNA]</scope>
    <source>
        <strain evidence="2 3">CBS 119388</strain>
    </source>
</reference>
<protein>
    <submittedName>
        <fullName evidence="2">Uncharacterized protein</fullName>
    </submittedName>
</protein>
<evidence type="ECO:0000313" key="2">
    <source>
        <dbReference type="EMBL" id="KAE8409809.1"/>
    </source>
</evidence>
<dbReference type="GeneID" id="43665133"/>
<evidence type="ECO:0000313" key="3">
    <source>
        <dbReference type="Proteomes" id="UP000325579"/>
    </source>
</evidence>
<proteinExistence type="predicted"/>
<keyword evidence="1" id="KW-0732">Signal</keyword>
<keyword evidence="3" id="KW-1185">Reference proteome</keyword>
<feature type="signal peptide" evidence="1">
    <location>
        <begin position="1"/>
        <end position="19"/>
    </location>
</feature>